<comment type="caution">
    <text evidence="13">The sequence shown here is derived from an EMBL/GenBank/DDBJ whole genome shotgun (WGS) entry which is preliminary data.</text>
</comment>
<dbReference type="AlphaFoldDB" id="A0AAE1DHA1"/>
<evidence type="ECO:0000256" key="9">
    <source>
        <dbReference type="RuleBase" id="RU004334"/>
    </source>
</evidence>
<feature type="region of interest" description="Disordered" evidence="10">
    <location>
        <begin position="63"/>
        <end position="92"/>
    </location>
</feature>
<gene>
    <name evidence="13" type="ORF">RRG08_004218</name>
</gene>
<keyword evidence="7 9" id="KW-0675">Receptor</keyword>
<name>A0AAE1DHA1_9GAST</name>
<evidence type="ECO:0000256" key="8">
    <source>
        <dbReference type="ARBA" id="ARBA00023242"/>
    </source>
</evidence>
<dbReference type="InterPro" id="IPR035500">
    <property type="entry name" value="NHR-like_dom_sf"/>
</dbReference>
<dbReference type="CDD" id="cd06916">
    <property type="entry name" value="NR_DBD_like"/>
    <property type="match status" value="1"/>
</dbReference>
<evidence type="ECO:0000259" key="11">
    <source>
        <dbReference type="PROSITE" id="PS51030"/>
    </source>
</evidence>
<reference evidence="13" key="1">
    <citation type="journal article" date="2023" name="G3 (Bethesda)">
        <title>A reference genome for the long-term kleptoplast-retaining sea slug Elysia crispata morphotype clarki.</title>
        <authorList>
            <person name="Eastman K.E."/>
            <person name="Pendleton A.L."/>
            <person name="Shaikh M.A."/>
            <person name="Suttiyut T."/>
            <person name="Ogas R."/>
            <person name="Tomko P."/>
            <person name="Gavelis G."/>
            <person name="Widhalm J.R."/>
            <person name="Wisecaver J.H."/>
        </authorList>
    </citation>
    <scope>NUCLEOTIDE SEQUENCE</scope>
    <source>
        <strain evidence="13">ECLA1</strain>
    </source>
</reference>
<evidence type="ECO:0000256" key="1">
    <source>
        <dbReference type="ARBA" id="ARBA00022723"/>
    </source>
</evidence>
<keyword evidence="4 9" id="KW-0805">Transcription regulation</keyword>
<dbReference type="InterPro" id="IPR050274">
    <property type="entry name" value="Nuclear_hormone_rcpt_NR2"/>
</dbReference>
<dbReference type="SMART" id="SM00399">
    <property type="entry name" value="ZnF_C4"/>
    <property type="match status" value="1"/>
</dbReference>
<dbReference type="InterPro" id="IPR001628">
    <property type="entry name" value="Znf_hrmn_rcpt"/>
</dbReference>
<feature type="compositionally biased region" description="Low complexity" evidence="10">
    <location>
        <begin position="80"/>
        <end position="89"/>
    </location>
</feature>
<dbReference type="PRINTS" id="PR00398">
    <property type="entry name" value="STRDHORMONER"/>
</dbReference>
<dbReference type="SUPFAM" id="SSF57716">
    <property type="entry name" value="Glucocorticoid receptor-like (DNA-binding domain)"/>
    <property type="match status" value="1"/>
</dbReference>
<dbReference type="GO" id="GO:0008270">
    <property type="term" value="F:zinc ion binding"/>
    <property type="evidence" value="ECO:0007669"/>
    <property type="project" value="UniProtKB-KW"/>
</dbReference>
<feature type="compositionally biased region" description="Polar residues" evidence="10">
    <location>
        <begin position="126"/>
        <end position="154"/>
    </location>
</feature>
<feature type="domain" description="Nuclear receptor" evidence="11">
    <location>
        <begin position="169"/>
        <end position="244"/>
    </location>
</feature>
<dbReference type="PROSITE" id="PS00031">
    <property type="entry name" value="NUCLEAR_REC_DBD_1"/>
    <property type="match status" value="1"/>
</dbReference>
<dbReference type="PROSITE" id="PS51030">
    <property type="entry name" value="NUCLEAR_REC_DBD_2"/>
    <property type="match status" value="1"/>
</dbReference>
<protein>
    <submittedName>
        <fullName evidence="13">Uncharacterized protein</fullName>
    </submittedName>
</protein>
<dbReference type="PANTHER" id="PTHR24083">
    <property type="entry name" value="NUCLEAR HORMONE RECEPTOR"/>
    <property type="match status" value="1"/>
</dbReference>
<dbReference type="Gene3D" id="1.10.565.10">
    <property type="entry name" value="Retinoid X Receptor"/>
    <property type="match status" value="1"/>
</dbReference>
<dbReference type="PRINTS" id="PR00545">
    <property type="entry name" value="RETINOIDXR"/>
</dbReference>
<dbReference type="PROSITE" id="PS51843">
    <property type="entry name" value="NR_LBD"/>
    <property type="match status" value="1"/>
</dbReference>
<dbReference type="Gene3D" id="3.30.50.10">
    <property type="entry name" value="Erythroid Transcription Factor GATA-1, subunit A"/>
    <property type="match status" value="1"/>
</dbReference>
<keyword evidence="6 9" id="KW-0804">Transcription</keyword>
<accession>A0AAE1DHA1</accession>
<comment type="subcellular location">
    <subcellularLocation>
        <location evidence="9">Nucleus</location>
    </subcellularLocation>
</comment>
<evidence type="ECO:0000313" key="13">
    <source>
        <dbReference type="EMBL" id="KAK3770507.1"/>
    </source>
</evidence>
<keyword evidence="2 9" id="KW-0863">Zinc-finger</keyword>
<proteinExistence type="inferred from homology"/>
<comment type="similarity">
    <text evidence="9">Belongs to the nuclear hormone receptor family.</text>
</comment>
<dbReference type="EMBL" id="JAWDGP010003835">
    <property type="protein sequence ID" value="KAK3770507.1"/>
    <property type="molecule type" value="Genomic_DNA"/>
</dbReference>
<evidence type="ECO:0000256" key="5">
    <source>
        <dbReference type="ARBA" id="ARBA00023125"/>
    </source>
</evidence>
<dbReference type="InterPro" id="IPR013088">
    <property type="entry name" value="Znf_NHR/GATA"/>
</dbReference>
<keyword evidence="5 9" id="KW-0238">DNA-binding</keyword>
<dbReference type="InterPro" id="IPR000003">
    <property type="entry name" value="Retinoid-X_rcpt/HNF4"/>
</dbReference>
<keyword evidence="3 9" id="KW-0862">Zinc</keyword>
<feature type="domain" description="NR LBD" evidence="12">
    <location>
        <begin position="257"/>
        <end position="483"/>
    </location>
</feature>
<dbReference type="Pfam" id="PF00105">
    <property type="entry name" value="zf-C4"/>
    <property type="match status" value="1"/>
</dbReference>
<evidence type="ECO:0000259" key="12">
    <source>
        <dbReference type="PROSITE" id="PS51843"/>
    </source>
</evidence>
<dbReference type="PRINTS" id="PR00047">
    <property type="entry name" value="STROIDFINGER"/>
</dbReference>
<dbReference type="InterPro" id="IPR000536">
    <property type="entry name" value="Nucl_hrmn_rcpt_lig-bd"/>
</dbReference>
<dbReference type="GO" id="GO:0003707">
    <property type="term" value="F:nuclear steroid receptor activity"/>
    <property type="evidence" value="ECO:0007669"/>
    <property type="project" value="InterPro"/>
</dbReference>
<dbReference type="InterPro" id="IPR001723">
    <property type="entry name" value="Nuclear_hrmn_rcpt"/>
</dbReference>
<keyword evidence="8 9" id="KW-0539">Nucleus</keyword>
<evidence type="ECO:0000256" key="7">
    <source>
        <dbReference type="ARBA" id="ARBA00023170"/>
    </source>
</evidence>
<evidence type="ECO:0000313" key="14">
    <source>
        <dbReference type="Proteomes" id="UP001283361"/>
    </source>
</evidence>
<organism evidence="13 14">
    <name type="scientific">Elysia crispata</name>
    <name type="common">lettuce slug</name>
    <dbReference type="NCBI Taxonomy" id="231223"/>
    <lineage>
        <taxon>Eukaryota</taxon>
        <taxon>Metazoa</taxon>
        <taxon>Spiralia</taxon>
        <taxon>Lophotrochozoa</taxon>
        <taxon>Mollusca</taxon>
        <taxon>Gastropoda</taxon>
        <taxon>Heterobranchia</taxon>
        <taxon>Euthyneura</taxon>
        <taxon>Panpulmonata</taxon>
        <taxon>Sacoglossa</taxon>
        <taxon>Placobranchoidea</taxon>
        <taxon>Plakobranchidae</taxon>
        <taxon>Elysia</taxon>
    </lineage>
</organism>
<dbReference type="SMART" id="SM00430">
    <property type="entry name" value="HOLI"/>
    <property type="match status" value="1"/>
</dbReference>
<evidence type="ECO:0000256" key="3">
    <source>
        <dbReference type="ARBA" id="ARBA00022833"/>
    </source>
</evidence>
<evidence type="ECO:0000256" key="10">
    <source>
        <dbReference type="SAM" id="MobiDB-lite"/>
    </source>
</evidence>
<dbReference type="Proteomes" id="UP001283361">
    <property type="component" value="Unassembled WGS sequence"/>
</dbReference>
<evidence type="ECO:0000256" key="6">
    <source>
        <dbReference type="ARBA" id="ARBA00023163"/>
    </source>
</evidence>
<dbReference type="GO" id="GO:0005634">
    <property type="term" value="C:nucleus"/>
    <property type="evidence" value="ECO:0007669"/>
    <property type="project" value="UniProtKB-SubCell"/>
</dbReference>
<feature type="region of interest" description="Disordered" evidence="10">
    <location>
        <begin position="1"/>
        <end position="39"/>
    </location>
</feature>
<evidence type="ECO:0000256" key="2">
    <source>
        <dbReference type="ARBA" id="ARBA00022771"/>
    </source>
</evidence>
<keyword evidence="1 9" id="KW-0479">Metal-binding</keyword>
<dbReference type="SUPFAM" id="SSF48508">
    <property type="entry name" value="Nuclear receptor ligand-binding domain"/>
    <property type="match status" value="1"/>
</dbReference>
<evidence type="ECO:0000256" key="4">
    <source>
        <dbReference type="ARBA" id="ARBA00023015"/>
    </source>
</evidence>
<dbReference type="GO" id="GO:0043565">
    <property type="term" value="F:sequence-specific DNA binding"/>
    <property type="evidence" value="ECO:0007669"/>
    <property type="project" value="InterPro"/>
</dbReference>
<sequence length="483" mass="54320">MEENPRSPPVPSGGEANNSNTGDADGASAPRRPGIDDTFSTETLYQSALRVFSLCKLLTHQMDHPLGDPNEPPGASAQNPPGSSGMPPSNDRNFLSRQLEMVLNPNPEDVSDNRVEPGRNAPQPATAGSNPSTGGSRPPSNTTSDTPAASSQVTRRPRGNDQPSISVVVRNCAVCRAWATGEHYGAYTCIKCKQFFCRTVSREITYAECVYKNCMIGRVKRKRCNYCRYTKCLSVGMKREAVNTMCQPVPDEDTDSSVTDDLPHYLTPIAELFPIDVDSEFNRYDGDFNNLENEIGLLSGKYLFELVDWARQNPFFMSLPFKDKVVLLRYGWRELFIACMSYRSVFVEDNELYVSPSLRLHRTTAEEAGVGVFFDRIYQDIVVPMREICLDETEIGLLQNMILLNPDADDLTVANIVENHQIMFCLAFEQYYRLRYVEEYERDTIVSIIQGNISQIAVESGTQLAFFRLMRVTPYDDFLVPYL</sequence>
<feature type="compositionally biased region" description="Pro residues" evidence="10">
    <location>
        <begin position="1"/>
        <end position="11"/>
    </location>
</feature>
<keyword evidence="14" id="KW-1185">Reference proteome</keyword>
<feature type="region of interest" description="Disordered" evidence="10">
    <location>
        <begin position="105"/>
        <end position="163"/>
    </location>
</feature>
<dbReference type="Pfam" id="PF00104">
    <property type="entry name" value="Hormone_recep"/>
    <property type="match status" value="1"/>
</dbReference>